<reference evidence="2 3" key="1">
    <citation type="submission" date="2018-06" db="EMBL/GenBank/DDBJ databases">
        <title>Comparative genomics of downy mildews reveals potential adaptations to biotrophy.</title>
        <authorList>
            <person name="Fletcher K."/>
            <person name="Klosterman S.J."/>
            <person name="Derevnina L."/>
            <person name="Martin F."/>
            <person name="Koike S."/>
            <person name="Reyes Chin-Wo S."/>
            <person name="Mou B."/>
            <person name="Michelmore R."/>
        </authorList>
    </citation>
    <scope>NUCLEOTIDE SEQUENCE [LARGE SCALE GENOMIC DNA]</scope>
    <source>
        <strain evidence="2 3">R13</strain>
    </source>
</reference>
<feature type="signal peptide" evidence="1">
    <location>
        <begin position="1"/>
        <end position="19"/>
    </location>
</feature>
<dbReference type="EMBL" id="QKXF01000269">
    <property type="protein sequence ID" value="RQM13286.1"/>
    <property type="molecule type" value="Genomic_DNA"/>
</dbReference>
<keyword evidence="1" id="KW-0732">Signal</keyword>
<comment type="caution">
    <text evidence="2">The sequence shown here is derived from an EMBL/GenBank/DDBJ whole genome shotgun (WGS) entry which is preliminary data.</text>
</comment>
<organism evidence="2 3">
    <name type="scientific">Peronospora effusa</name>
    <dbReference type="NCBI Taxonomy" id="542832"/>
    <lineage>
        <taxon>Eukaryota</taxon>
        <taxon>Sar</taxon>
        <taxon>Stramenopiles</taxon>
        <taxon>Oomycota</taxon>
        <taxon>Peronosporomycetes</taxon>
        <taxon>Peronosporales</taxon>
        <taxon>Peronosporaceae</taxon>
        <taxon>Peronospora</taxon>
    </lineage>
</organism>
<proteinExistence type="predicted"/>
<evidence type="ECO:0000313" key="3">
    <source>
        <dbReference type="Proteomes" id="UP000286097"/>
    </source>
</evidence>
<dbReference type="VEuPathDB" id="FungiDB:DD237_007863"/>
<dbReference type="AlphaFoldDB" id="A0A3R7Y6P2"/>
<gene>
    <name evidence="2" type="ORF">DD237_007863</name>
</gene>
<accession>A0A3R7Y6P2</accession>
<dbReference type="Proteomes" id="UP000286097">
    <property type="component" value="Unassembled WGS sequence"/>
</dbReference>
<feature type="chain" id="PRO_5018564151" description="RxLR effector protein" evidence="1">
    <location>
        <begin position="20"/>
        <end position="194"/>
    </location>
</feature>
<sequence>MRLLLSVYVVVCVVLRANASYPVTLEATKTSEPDLLTAKNNEQDARNLRRTDDKLITTEEERVLPPSHDMVNIPLVESHSIPSVEASSSNSILSLNSLTRLPSPKSLPRLPSVDSIKVAFLDKAVGMVDVSKNELPFMTTVIFTIFKALKVTPFQLFWRHSFNEKWMQVATTYEGWLKADRYKKIEANGKDLNV</sequence>
<protein>
    <recommendedName>
        <fullName evidence="4">RxLR effector protein</fullName>
    </recommendedName>
</protein>
<name>A0A3R7Y6P2_9STRA</name>
<evidence type="ECO:0000256" key="1">
    <source>
        <dbReference type="SAM" id="SignalP"/>
    </source>
</evidence>
<evidence type="ECO:0008006" key="4">
    <source>
        <dbReference type="Google" id="ProtNLM"/>
    </source>
</evidence>
<evidence type="ECO:0000313" key="2">
    <source>
        <dbReference type="EMBL" id="RQM13286.1"/>
    </source>
</evidence>